<reference evidence="1 2" key="1">
    <citation type="submission" date="2019-05" db="EMBL/GenBank/DDBJ databases">
        <title>Another draft genome of Portunus trituberculatus and its Hox gene families provides insights of decapod evolution.</title>
        <authorList>
            <person name="Jeong J.-H."/>
            <person name="Song I."/>
            <person name="Kim S."/>
            <person name="Choi T."/>
            <person name="Kim D."/>
            <person name="Ryu S."/>
            <person name="Kim W."/>
        </authorList>
    </citation>
    <scope>NUCLEOTIDE SEQUENCE [LARGE SCALE GENOMIC DNA]</scope>
    <source>
        <tissue evidence="1">Muscle</tissue>
    </source>
</reference>
<sequence>MKTRQGTQGHEKKYRSRSSRCCGLALVASCVMFPLECRKLITCKPCVSQRRLDWPLRHGANSSPRPSCNTTLASGYKGVIVKVCFSKATKMRVQVPMGVYLPLFH</sequence>
<evidence type="ECO:0000313" key="2">
    <source>
        <dbReference type="Proteomes" id="UP000324222"/>
    </source>
</evidence>
<name>A0A5B7IL42_PORTR</name>
<dbReference type="EMBL" id="VSRR010061525">
    <property type="protein sequence ID" value="MPC83103.1"/>
    <property type="molecule type" value="Genomic_DNA"/>
</dbReference>
<keyword evidence="2" id="KW-1185">Reference proteome</keyword>
<dbReference type="Proteomes" id="UP000324222">
    <property type="component" value="Unassembled WGS sequence"/>
</dbReference>
<protein>
    <submittedName>
        <fullName evidence="1">Uncharacterized protein</fullName>
    </submittedName>
</protein>
<comment type="caution">
    <text evidence="1">The sequence shown here is derived from an EMBL/GenBank/DDBJ whole genome shotgun (WGS) entry which is preliminary data.</text>
</comment>
<proteinExistence type="predicted"/>
<organism evidence="1 2">
    <name type="scientific">Portunus trituberculatus</name>
    <name type="common">Swimming crab</name>
    <name type="synonym">Neptunus trituberculatus</name>
    <dbReference type="NCBI Taxonomy" id="210409"/>
    <lineage>
        <taxon>Eukaryota</taxon>
        <taxon>Metazoa</taxon>
        <taxon>Ecdysozoa</taxon>
        <taxon>Arthropoda</taxon>
        <taxon>Crustacea</taxon>
        <taxon>Multicrustacea</taxon>
        <taxon>Malacostraca</taxon>
        <taxon>Eumalacostraca</taxon>
        <taxon>Eucarida</taxon>
        <taxon>Decapoda</taxon>
        <taxon>Pleocyemata</taxon>
        <taxon>Brachyura</taxon>
        <taxon>Eubrachyura</taxon>
        <taxon>Portunoidea</taxon>
        <taxon>Portunidae</taxon>
        <taxon>Portuninae</taxon>
        <taxon>Portunus</taxon>
    </lineage>
</organism>
<dbReference type="AlphaFoldDB" id="A0A5B7IL42"/>
<evidence type="ECO:0000313" key="1">
    <source>
        <dbReference type="EMBL" id="MPC83103.1"/>
    </source>
</evidence>
<gene>
    <name evidence="1" type="ORF">E2C01_077794</name>
</gene>
<accession>A0A5B7IL42</accession>